<dbReference type="EMBL" id="JAACJM010000179">
    <property type="protein sequence ID" value="KAF5340126.1"/>
    <property type="molecule type" value="Genomic_DNA"/>
</dbReference>
<reference evidence="2 3" key="1">
    <citation type="journal article" date="2020" name="ISME J.">
        <title>Uncovering the hidden diversity of litter-decomposition mechanisms in mushroom-forming fungi.</title>
        <authorList>
            <person name="Floudas D."/>
            <person name="Bentzer J."/>
            <person name="Ahren D."/>
            <person name="Johansson T."/>
            <person name="Persson P."/>
            <person name="Tunlid A."/>
        </authorList>
    </citation>
    <scope>NUCLEOTIDE SEQUENCE [LARGE SCALE GENOMIC DNA]</scope>
    <source>
        <strain evidence="2 3">CBS 291.85</strain>
    </source>
</reference>
<evidence type="ECO:0000313" key="3">
    <source>
        <dbReference type="Proteomes" id="UP000559256"/>
    </source>
</evidence>
<dbReference type="AlphaFoldDB" id="A0A8H5CFH0"/>
<comment type="caution">
    <text evidence="2">The sequence shown here is derived from an EMBL/GenBank/DDBJ whole genome shotgun (WGS) entry which is preliminary data.</text>
</comment>
<dbReference type="Pfam" id="PF06985">
    <property type="entry name" value="HET"/>
    <property type="match status" value="1"/>
</dbReference>
<keyword evidence="3" id="KW-1185">Reference proteome</keyword>
<accession>A0A8H5CFH0</accession>
<evidence type="ECO:0000259" key="1">
    <source>
        <dbReference type="Pfam" id="PF06985"/>
    </source>
</evidence>
<feature type="domain" description="Heterokaryon incompatibility" evidence="1">
    <location>
        <begin position="21"/>
        <end position="111"/>
    </location>
</feature>
<dbReference type="PANTHER" id="PTHR10622:SF10">
    <property type="entry name" value="HET DOMAIN-CONTAINING PROTEIN"/>
    <property type="match status" value="1"/>
</dbReference>
<proteinExistence type="predicted"/>
<gene>
    <name evidence="2" type="ORF">D9758_013149</name>
</gene>
<evidence type="ECO:0000313" key="2">
    <source>
        <dbReference type="EMBL" id="KAF5340126.1"/>
    </source>
</evidence>
<dbReference type="PANTHER" id="PTHR10622">
    <property type="entry name" value="HET DOMAIN-CONTAINING PROTEIN"/>
    <property type="match status" value="1"/>
</dbReference>
<dbReference type="InterPro" id="IPR010730">
    <property type="entry name" value="HET"/>
</dbReference>
<organism evidence="2 3">
    <name type="scientific">Tetrapyrgos nigripes</name>
    <dbReference type="NCBI Taxonomy" id="182062"/>
    <lineage>
        <taxon>Eukaryota</taxon>
        <taxon>Fungi</taxon>
        <taxon>Dikarya</taxon>
        <taxon>Basidiomycota</taxon>
        <taxon>Agaricomycotina</taxon>
        <taxon>Agaricomycetes</taxon>
        <taxon>Agaricomycetidae</taxon>
        <taxon>Agaricales</taxon>
        <taxon>Marasmiineae</taxon>
        <taxon>Marasmiaceae</taxon>
        <taxon>Tetrapyrgos</taxon>
    </lineage>
</organism>
<sequence>MRLLNTKTVQLKEFYADIPIYAILSHTWEAEEVSFQDIQNLEVARQKKGYTKVQKACQHALKYNFEWIWIDSCCINKDSSAELSEAINSMYQYYQNAEVCYAYLSDVSAGDERAPQDVESDFRNSRWFRRGWTLQELLAPSFVVFLDQNWMEVGTKWGLRNVVSSMTSVPVEVLVDGSNMQRASIAQRMSWAAFRQTTRTEDQAYCLMGIFGVNIPPIYGEGGAKAFMRLQQEIIKYSDDRSIFAWTASPDDAYGLYRRGLFARSPFEFGASGDVLASESEAVGEKSTYSFNNNGLHIYLPIRPDPDNIRVDPENRNGLFLAHLLCKTRRGEEHAAIYLRKMPGQWRYTRYRADSVALSPSPPSLEDIQLIVVEENAAPAPKHSSSPEKEWMSIFYLKLLPSAQDALSWVSEPAVRRATFGRVTHDEATGMIELRVGYGDAMGVKFKVNGTGEEFTFVGGVGEEDGVMYSKLGLGHYTSQETLESGFYSDLKTNYTAIRHRDRGTLVLQGGGLVSSAIQITNNRQQRIIEMSFATDGNAALVVDTDDSVRSQSEESIFTVPTSVINRSGFQIDDHLSLVSVFPPEDMDFCDEDGKIYLSVSSSSQHPFRILRYTWPSLLRYSPYYRGSDLPFAKGFALVLGFDGPDAWFDFLPADKLSLEPELTNSLWEYYCDEYHKPDTGLRRWSILSSSPDGSRSMECLTVHVEKRKELQLGTYLVDFNWRVITGEAAEEEYY</sequence>
<protein>
    <recommendedName>
        <fullName evidence="1">Heterokaryon incompatibility domain-containing protein</fullName>
    </recommendedName>
</protein>
<name>A0A8H5CFH0_9AGAR</name>
<dbReference type="Proteomes" id="UP000559256">
    <property type="component" value="Unassembled WGS sequence"/>
</dbReference>